<keyword evidence="3" id="KW-1185">Reference proteome</keyword>
<gene>
    <name evidence="2" type="ORF">GCM10008111_01730</name>
</gene>
<evidence type="ECO:0000313" key="2">
    <source>
        <dbReference type="EMBL" id="GGW49644.1"/>
    </source>
</evidence>
<accession>A0ABQ2WDA8</accession>
<sequence>MNNAAKPTIELGYYQHYKGRYYQVTALAQHSETLEWLVIYRALYGDYGLWARPAGMFSENVLIAGEEIPRFQFLSAALPAELDDKASELPSDATGQM</sequence>
<dbReference type="Proteomes" id="UP000634667">
    <property type="component" value="Unassembled WGS sequence"/>
</dbReference>
<name>A0ABQ2WDA8_9ALTE</name>
<proteinExistence type="predicted"/>
<protein>
    <recommendedName>
        <fullName evidence="1">DUF1653 domain-containing protein</fullName>
    </recommendedName>
</protein>
<feature type="domain" description="DUF1653" evidence="1">
    <location>
        <begin position="12"/>
        <end position="72"/>
    </location>
</feature>
<dbReference type="EMBL" id="BMYR01000001">
    <property type="protein sequence ID" value="GGW49644.1"/>
    <property type="molecule type" value="Genomic_DNA"/>
</dbReference>
<dbReference type="InterPro" id="IPR023387">
    <property type="entry name" value="DUF1653-like_dom"/>
</dbReference>
<dbReference type="InterPro" id="IPR037135">
    <property type="entry name" value="DUF1653-like_dom_sf"/>
</dbReference>
<evidence type="ECO:0000259" key="1">
    <source>
        <dbReference type="Pfam" id="PF07866"/>
    </source>
</evidence>
<comment type="caution">
    <text evidence="2">The sequence shown here is derived from an EMBL/GenBank/DDBJ whole genome shotgun (WGS) entry which is preliminary data.</text>
</comment>
<dbReference type="Gene3D" id="2.30.30.320">
    <property type="entry name" value="DUF1653-like domain"/>
    <property type="match status" value="1"/>
</dbReference>
<reference evidence="3" key="1">
    <citation type="journal article" date="2019" name="Int. J. Syst. Evol. Microbiol.">
        <title>The Global Catalogue of Microorganisms (GCM) 10K type strain sequencing project: providing services to taxonomists for standard genome sequencing and annotation.</title>
        <authorList>
            <consortium name="The Broad Institute Genomics Platform"/>
            <consortium name="The Broad Institute Genome Sequencing Center for Infectious Disease"/>
            <person name="Wu L."/>
            <person name="Ma J."/>
        </authorList>
    </citation>
    <scope>NUCLEOTIDE SEQUENCE [LARGE SCALE GENOMIC DNA]</scope>
    <source>
        <strain evidence="3">KCTC 23723</strain>
    </source>
</reference>
<evidence type="ECO:0000313" key="3">
    <source>
        <dbReference type="Proteomes" id="UP000634667"/>
    </source>
</evidence>
<dbReference type="Pfam" id="PF07866">
    <property type="entry name" value="DUF1653"/>
    <property type="match status" value="1"/>
</dbReference>
<organism evidence="2 3">
    <name type="scientific">Alishewanella tabrizica</name>
    <dbReference type="NCBI Taxonomy" id="671278"/>
    <lineage>
        <taxon>Bacteria</taxon>
        <taxon>Pseudomonadati</taxon>
        <taxon>Pseudomonadota</taxon>
        <taxon>Gammaproteobacteria</taxon>
        <taxon>Alteromonadales</taxon>
        <taxon>Alteromonadaceae</taxon>
        <taxon>Alishewanella</taxon>
    </lineage>
</organism>
<dbReference type="RefSeq" id="WP_189479507.1">
    <property type="nucleotide sequence ID" value="NZ_BMYR01000001.1"/>
</dbReference>